<keyword evidence="4 11" id="KW-0812">Transmembrane</keyword>
<dbReference type="AlphaFoldDB" id="A0A9W9NJZ4"/>
<evidence type="ECO:0000256" key="11">
    <source>
        <dbReference type="RuleBase" id="RU368082"/>
    </source>
</evidence>
<dbReference type="InterPro" id="IPR007292">
    <property type="entry name" value="Nuclear_fusion_Kar5"/>
</dbReference>
<keyword evidence="8 11" id="KW-0472">Membrane</keyword>
<name>A0A9W9NJZ4_PENCI</name>
<proteinExistence type="inferred from homology"/>
<dbReference type="PANTHER" id="PTHR28012:SF1">
    <property type="entry name" value="NUCLEAR FUSION PROTEIN KAR5"/>
    <property type="match status" value="1"/>
</dbReference>
<dbReference type="GeneID" id="81388341"/>
<evidence type="ECO:0000256" key="6">
    <source>
        <dbReference type="ARBA" id="ARBA00022824"/>
    </source>
</evidence>
<comment type="similarity">
    <text evidence="2 11">Belongs to the KAR5 family.</text>
</comment>
<feature type="transmembrane region" description="Helical" evidence="11">
    <location>
        <begin position="473"/>
        <end position="493"/>
    </location>
</feature>
<keyword evidence="10 11" id="KW-0539">Nucleus</keyword>
<reference evidence="13" key="1">
    <citation type="submission" date="2022-11" db="EMBL/GenBank/DDBJ databases">
        <authorList>
            <person name="Petersen C."/>
        </authorList>
    </citation>
    <scope>NUCLEOTIDE SEQUENCE</scope>
    <source>
        <strain evidence="13">IBT 23319</strain>
    </source>
</reference>
<keyword evidence="5 11" id="KW-0732">Signal</keyword>
<dbReference type="Pfam" id="PF04163">
    <property type="entry name" value="Tht1"/>
    <property type="match status" value="1"/>
</dbReference>
<dbReference type="RefSeq" id="XP_056496305.1">
    <property type="nucleotide sequence ID" value="XM_056649174.1"/>
</dbReference>
<evidence type="ECO:0000256" key="3">
    <source>
        <dbReference type="ARBA" id="ARBA00022459"/>
    </source>
</evidence>
<evidence type="ECO:0000256" key="7">
    <source>
        <dbReference type="ARBA" id="ARBA00022989"/>
    </source>
</evidence>
<evidence type="ECO:0000256" key="4">
    <source>
        <dbReference type="ARBA" id="ARBA00022692"/>
    </source>
</evidence>
<evidence type="ECO:0000256" key="9">
    <source>
        <dbReference type="ARBA" id="ARBA00023180"/>
    </source>
</evidence>
<keyword evidence="6 11" id="KW-0256">Endoplasmic reticulum</keyword>
<reference evidence="13" key="2">
    <citation type="journal article" date="2023" name="IMA Fungus">
        <title>Comparative genomic study of the Penicillium genus elucidates a diverse pangenome and 15 lateral gene transfer events.</title>
        <authorList>
            <person name="Petersen C."/>
            <person name="Sorensen T."/>
            <person name="Nielsen M.R."/>
            <person name="Sondergaard T.E."/>
            <person name="Sorensen J.L."/>
            <person name="Fitzpatrick D.A."/>
            <person name="Frisvad J.C."/>
            <person name="Nielsen K.L."/>
        </authorList>
    </citation>
    <scope>NUCLEOTIDE SEQUENCE</scope>
    <source>
        <strain evidence="13">IBT 23319</strain>
    </source>
</reference>
<organism evidence="13 14">
    <name type="scientific">Penicillium citrinum</name>
    <dbReference type="NCBI Taxonomy" id="5077"/>
    <lineage>
        <taxon>Eukaryota</taxon>
        <taxon>Fungi</taxon>
        <taxon>Dikarya</taxon>
        <taxon>Ascomycota</taxon>
        <taxon>Pezizomycotina</taxon>
        <taxon>Eurotiomycetes</taxon>
        <taxon>Eurotiomycetidae</taxon>
        <taxon>Eurotiales</taxon>
        <taxon>Aspergillaceae</taxon>
        <taxon>Penicillium</taxon>
    </lineage>
</organism>
<sequence>MARFTTTQILLLLLMVQMPWAQADHLNSNFSATPIIAGGSQMLHHLGSQAHKHNEIFNEAVIILDAMKSSPSCNRVAATRLVESCQSVGGKHTDDAQADEHEALDRIRSMYAARLAICELDGAGASVPAPCLPITVSPPATPKFRFSFVKKSQVLDSGSDMLPKEVIENCLKALESRPQWWTSYSNNRQNAMVICQATRLEMEREELLDLHRAIVETSSKLHQGLQEALYNSALETSQHHTFLEEVRQLQMRLVEEIEGSASVTQSALHKLLRQVHAGLDRISTSVTSVMDQLHREAGTLEKEIKHTAESAHSIQETLLEMQGEAISRSQELARLHEEDTLAYRNVASLVQISLQSIVDKDVARLSQRMMTFDASLEWLNSRLVLILEQENKMTQRLQTMEVSMEQSYNRANDLQQAQQSQAKALAAQSRKQEEIRYKTQISQALLDKVTTTTANLHSMMDEATVKFKRTPGLHSGGISTWTLCLLLFILIGVQNAKMAVALFFLIFGHILATFCFHFF</sequence>
<evidence type="ECO:0000256" key="8">
    <source>
        <dbReference type="ARBA" id="ARBA00023136"/>
    </source>
</evidence>
<dbReference type="GO" id="GO:0000742">
    <property type="term" value="P:karyogamy involved in conjugation with cellular fusion"/>
    <property type="evidence" value="ECO:0007669"/>
    <property type="project" value="UniProtKB-UniRule"/>
</dbReference>
<gene>
    <name evidence="13" type="ORF">N7469_010269</name>
</gene>
<evidence type="ECO:0000313" key="14">
    <source>
        <dbReference type="Proteomes" id="UP001147733"/>
    </source>
</evidence>
<evidence type="ECO:0000256" key="1">
    <source>
        <dbReference type="ARBA" id="ARBA00003389"/>
    </source>
</evidence>
<dbReference type="PANTHER" id="PTHR28012">
    <property type="entry name" value="NUCLEAR FUSION PROTEIN KAR5"/>
    <property type="match status" value="1"/>
</dbReference>
<dbReference type="GO" id="GO:0031965">
    <property type="term" value="C:nuclear membrane"/>
    <property type="evidence" value="ECO:0007669"/>
    <property type="project" value="UniProtKB-SubCell"/>
</dbReference>
<dbReference type="Proteomes" id="UP001147733">
    <property type="component" value="Unassembled WGS sequence"/>
</dbReference>
<keyword evidence="7 11" id="KW-1133">Transmembrane helix</keyword>
<dbReference type="OrthoDB" id="5311848at2759"/>
<protein>
    <recommendedName>
        <fullName evidence="15">Nuclear membrane fusion protein Kar5</fullName>
    </recommendedName>
</protein>
<evidence type="ECO:0000256" key="12">
    <source>
        <dbReference type="SAM" id="SignalP"/>
    </source>
</evidence>
<evidence type="ECO:0000256" key="2">
    <source>
        <dbReference type="ARBA" id="ARBA00010473"/>
    </source>
</evidence>
<evidence type="ECO:0008006" key="15">
    <source>
        <dbReference type="Google" id="ProtNLM"/>
    </source>
</evidence>
<evidence type="ECO:0000256" key="10">
    <source>
        <dbReference type="ARBA" id="ARBA00023242"/>
    </source>
</evidence>
<keyword evidence="3 11" id="KW-0415">Karyogamy</keyword>
<comment type="subcellular location">
    <subcellularLocation>
        <location evidence="11">Endoplasmic reticulum membrane</location>
    </subcellularLocation>
    <subcellularLocation>
        <location evidence="11">Nucleus membrane</location>
    </subcellularLocation>
</comment>
<dbReference type="EMBL" id="JAPQKT010000009">
    <property type="protein sequence ID" value="KAJ5221382.1"/>
    <property type="molecule type" value="Genomic_DNA"/>
</dbReference>
<keyword evidence="9" id="KW-0325">Glycoprotein</keyword>
<accession>A0A9W9NJZ4</accession>
<dbReference type="GO" id="GO:0005789">
    <property type="term" value="C:endoplasmic reticulum membrane"/>
    <property type="evidence" value="ECO:0007669"/>
    <property type="project" value="UniProtKB-SubCell"/>
</dbReference>
<evidence type="ECO:0000313" key="13">
    <source>
        <dbReference type="EMBL" id="KAJ5221382.1"/>
    </source>
</evidence>
<comment type="function">
    <text evidence="1 11">Required for nuclear membrane fusion during karyogamy.</text>
</comment>
<keyword evidence="14" id="KW-1185">Reference proteome</keyword>
<comment type="caution">
    <text evidence="13">The sequence shown here is derived from an EMBL/GenBank/DDBJ whole genome shotgun (WGS) entry which is preliminary data.</text>
</comment>
<evidence type="ECO:0000256" key="5">
    <source>
        <dbReference type="ARBA" id="ARBA00022729"/>
    </source>
</evidence>
<feature type="chain" id="PRO_5040984983" description="Nuclear membrane fusion protein Kar5" evidence="12">
    <location>
        <begin position="24"/>
        <end position="519"/>
    </location>
</feature>
<dbReference type="GO" id="GO:0048288">
    <property type="term" value="P:nuclear membrane fusion involved in karyogamy"/>
    <property type="evidence" value="ECO:0007669"/>
    <property type="project" value="UniProtKB-UniRule"/>
</dbReference>
<feature type="signal peptide" evidence="12">
    <location>
        <begin position="1"/>
        <end position="23"/>
    </location>
</feature>
<feature type="transmembrane region" description="Helical" evidence="11">
    <location>
        <begin position="500"/>
        <end position="518"/>
    </location>
</feature>